<evidence type="ECO:0000256" key="5">
    <source>
        <dbReference type="ARBA" id="ARBA00023136"/>
    </source>
</evidence>
<name>A0A0K9GST9_9BACI</name>
<feature type="transmembrane region" description="Helical" evidence="6">
    <location>
        <begin position="89"/>
        <end position="112"/>
    </location>
</feature>
<sequence length="230" mass="24860">MQQVFFAFCMILLTVVVYLAMSKLYKRYAYPFLLPILTTTTVIIIILVMLHIPYKNYMVGGQWVTSLLGPAVVALAYPLYKQRRFLMNYLFTIVGGVLIAAISGMVSVGLLAKLLGINHTLILSIIPKSLTTPVAIEVAEGLGGNASMAIFGVMIAGIFGAIIAPTIFKFMKVHSPIGRGIALGSNAHAMGTSKAAEYSELTFSMSSVAMTLCAIIGTFLGPIIVWLFHF</sequence>
<dbReference type="EMBL" id="LFZW01000001">
    <property type="protein sequence ID" value="KMY49754.1"/>
    <property type="molecule type" value="Genomic_DNA"/>
</dbReference>
<accession>A0A0K9GST9</accession>
<dbReference type="OrthoDB" id="9811701at2"/>
<evidence type="ECO:0000313" key="8">
    <source>
        <dbReference type="Proteomes" id="UP000037146"/>
    </source>
</evidence>
<evidence type="ECO:0000256" key="1">
    <source>
        <dbReference type="ARBA" id="ARBA00004651"/>
    </source>
</evidence>
<feature type="transmembrane region" description="Helical" evidence="6">
    <location>
        <begin position="208"/>
        <end position="228"/>
    </location>
</feature>
<reference evidence="8" key="1">
    <citation type="submission" date="2015-07" db="EMBL/GenBank/DDBJ databases">
        <title>Genome sequencing project for genomic taxonomy and phylogenomics of Bacillus-like bacteria.</title>
        <authorList>
            <person name="Liu B."/>
            <person name="Wang J."/>
            <person name="Zhu Y."/>
            <person name="Liu G."/>
            <person name="Chen Q."/>
            <person name="Chen Z."/>
            <person name="Lan J."/>
            <person name="Che J."/>
            <person name="Ge C."/>
            <person name="Shi H."/>
            <person name="Pan Z."/>
            <person name="Liu X."/>
        </authorList>
    </citation>
    <scope>NUCLEOTIDE SEQUENCE [LARGE SCALE GENOMIC DNA]</scope>
    <source>
        <strain evidence="8">FJAT-27997</strain>
    </source>
</reference>
<keyword evidence="2" id="KW-1003">Cell membrane</keyword>
<feature type="transmembrane region" description="Helical" evidence="6">
    <location>
        <begin position="32"/>
        <end position="54"/>
    </location>
</feature>
<evidence type="ECO:0000256" key="3">
    <source>
        <dbReference type="ARBA" id="ARBA00022692"/>
    </source>
</evidence>
<keyword evidence="5 6" id="KW-0472">Membrane</keyword>
<evidence type="ECO:0000256" key="2">
    <source>
        <dbReference type="ARBA" id="ARBA00022475"/>
    </source>
</evidence>
<dbReference type="RefSeq" id="WP_049681098.1">
    <property type="nucleotide sequence ID" value="NZ_LFZW01000001.1"/>
</dbReference>
<evidence type="ECO:0000256" key="4">
    <source>
        <dbReference type="ARBA" id="ARBA00022989"/>
    </source>
</evidence>
<feature type="transmembrane region" description="Helical" evidence="6">
    <location>
        <begin position="60"/>
        <end position="80"/>
    </location>
</feature>
<keyword evidence="3 6" id="KW-0812">Transmembrane</keyword>
<evidence type="ECO:0000313" key="7">
    <source>
        <dbReference type="EMBL" id="KMY49754.1"/>
    </source>
</evidence>
<proteinExistence type="predicted"/>
<comment type="subcellular location">
    <subcellularLocation>
        <location evidence="1">Cell membrane</location>
        <topology evidence="1">Multi-pass membrane protein</topology>
    </subcellularLocation>
</comment>
<dbReference type="Proteomes" id="UP000037146">
    <property type="component" value="Unassembled WGS sequence"/>
</dbReference>
<dbReference type="Pfam" id="PF04172">
    <property type="entry name" value="LrgB"/>
    <property type="match status" value="1"/>
</dbReference>
<evidence type="ECO:0008006" key="9">
    <source>
        <dbReference type="Google" id="ProtNLM"/>
    </source>
</evidence>
<feature type="transmembrane region" description="Helical" evidence="6">
    <location>
        <begin position="148"/>
        <end position="168"/>
    </location>
</feature>
<dbReference type="InterPro" id="IPR007300">
    <property type="entry name" value="CidB/LrgB"/>
</dbReference>
<dbReference type="AlphaFoldDB" id="A0A0K9GST9"/>
<organism evidence="7 8">
    <name type="scientific">Peribacillus loiseleuriae</name>
    <dbReference type="NCBI Taxonomy" id="1679170"/>
    <lineage>
        <taxon>Bacteria</taxon>
        <taxon>Bacillati</taxon>
        <taxon>Bacillota</taxon>
        <taxon>Bacilli</taxon>
        <taxon>Bacillales</taxon>
        <taxon>Bacillaceae</taxon>
        <taxon>Peribacillus</taxon>
    </lineage>
</organism>
<gene>
    <name evidence="7" type="ORF">AC625_09565</name>
</gene>
<protein>
    <recommendedName>
        <fullName evidence="9">LrgB</fullName>
    </recommendedName>
</protein>
<dbReference type="PATRIC" id="fig|1679170.3.peg.2119"/>
<feature type="transmembrane region" description="Helical" evidence="6">
    <location>
        <begin position="6"/>
        <end position="25"/>
    </location>
</feature>
<dbReference type="STRING" id="1679170.AC625_09565"/>
<evidence type="ECO:0000256" key="6">
    <source>
        <dbReference type="SAM" id="Phobius"/>
    </source>
</evidence>
<dbReference type="PANTHER" id="PTHR30249:SF17">
    <property type="entry name" value="HOLIN-LIKE PROTEIN CIDB"/>
    <property type="match status" value="1"/>
</dbReference>
<comment type="caution">
    <text evidence="7">The sequence shown here is derived from an EMBL/GenBank/DDBJ whole genome shotgun (WGS) entry which is preliminary data.</text>
</comment>
<dbReference type="GO" id="GO:0005886">
    <property type="term" value="C:plasma membrane"/>
    <property type="evidence" value="ECO:0007669"/>
    <property type="project" value="UniProtKB-SubCell"/>
</dbReference>
<keyword evidence="4 6" id="KW-1133">Transmembrane helix</keyword>
<dbReference type="PANTHER" id="PTHR30249">
    <property type="entry name" value="PUTATIVE SEROTONIN TRANSPORTER"/>
    <property type="match status" value="1"/>
</dbReference>
<keyword evidence="8" id="KW-1185">Reference proteome</keyword>